<evidence type="ECO:0000313" key="2">
    <source>
        <dbReference type="Proteomes" id="UP000499080"/>
    </source>
</evidence>
<dbReference type="Proteomes" id="UP000499080">
    <property type="component" value="Unassembled WGS sequence"/>
</dbReference>
<sequence length="94" mass="10579">MSLSETPDEGIRIQRTSSEIRLIPPLYLFMTATSSFDSLGRERLLPHSIPATLPRNRRLIRKKARFGTAPRPHFVNRVLGGLPFPDLISALLSL</sequence>
<proteinExistence type="predicted"/>
<protein>
    <submittedName>
        <fullName evidence="1">Uncharacterized protein</fullName>
    </submittedName>
</protein>
<evidence type="ECO:0000313" key="1">
    <source>
        <dbReference type="EMBL" id="GBN08771.1"/>
    </source>
</evidence>
<dbReference type="EMBL" id="BGPR01005291">
    <property type="protein sequence ID" value="GBN08771.1"/>
    <property type="molecule type" value="Genomic_DNA"/>
</dbReference>
<accession>A0A4Y2L275</accession>
<gene>
    <name evidence="1" type="ORF">AVEN_141860_1</name>
</gene>
<reference evidence="1 2" key="1">
    <citation type="journal article" date="2019" name="Sci. Rep.">
        <title>Orb-weaving spider Araneus ventricosus genome elucidates the spidroin gene catalogue.</title>
        <authorList>
            <person name="Kono N."/>
            <person name="Nakamura H."/>
            <person name="Ohtoshi R."/>
            <person name="Moran D.A.P."/>
            <person name="Shinohara A."/>
            <person name="Yoshida Y."/>
            <person name="Fujiwara M."/>
            <person name="Mori M."/>
            <person name="Tomita M."/>
            <person name="Arakawa K."/>
        </authorList>
    </citation>
    <scope>NUCLEOTIDE SEQUENCE [LARGE SCALE GENOMIC DNA]</scope>
</reference>
<keyword evidence="2" id="KW-1185">Reference proteome</keyword>
<organism evidence="1 2">
    <name type="scientific">Araneus ventricosus</name>
    <name type="common">Orbweaver spider</name>
    <name type="synonym">Epeira ventricosa</name>
    <dbReference type="NCBI Taxonomy" id="182803"/>
    <lineage>
        <taxon>Eukaryota</taxon>
        <taxon>Metazoa</taxon>
        <taxon>Ecdysozoa</taxon>
        <taxon>Arthropoda</taxon>
        <taxon>Chelicerata</taxon>
        <taxon>Arachnida</taxon>
        <taxon>Araneae</taxon>
        <taxon>Araneomorphae</taxon>
        <taxon>Entelegynae</taxon>
        <taxon>Araneoidea</taxon>
        <taxon>Araneidae</taxon>
        <taxon>Araneus</taxon>
    </lineage>
</organism>
<dbReference type="AlphaFoldDB" id="A0A4Y2L275"/>
<name>A0A4Y2L275_ARAVE</name>
<comment type="caution">
    <text evidence="1">The sequence shown here is derived from an EMBL/GenBank/DDBJ whole genome shotgun (WGS) entry which is preliminary data.</text>
</comment>